<feature type="compositionally biased region" description="Polar residues" evidence="9">
    <location>
        <begin position="1033"/>
        <end position="1057"/>
    </location>
</feature>
<feature type="region of interest" description="Disordered" evidence="9">
    <location>
        <begin position="1335"/>
        <end position="1385"/>
    </location>
</feature>
<dbReference type="PROSITE" id="PS51221">
    <property type="entry name" value="TTL"/>
    <property type="match status" value="1"/>
</dbReference>
<reference evidence="12 13" key="1">
    <citation type="journal article" date="2022" name="bioRxiv">
        <title>Genomics of Preaxostyla Flagellates Illuminates Evolutionary Transitions and the Path Towards Mitochondrial Loss.</title>
        <authorList>
            <person name="Novak L.V.F."/>
            <person name="Treitli S.C."/>
            <person name="Pyrih J."/>
            <person name="Halakuc P."/>
            <person name="Pipaliya S.V."/>
            <person name="Vacek V."/>
            <person name="Brzon O."/>
            <person name="Soukal P."/>
            <person name="Eme L."/>
            <person name="Dacks J.B."/>
            <person name="Karnkowska A."/>
            <person name="Elias M."/>
            <person name="Hampl V."/>
        </authorList>
    </citation>
    <scope>NUCLEOTIDE SEQUENCE [LARGE SCALE GENOMIC DNA]</scope>
    <source>
        <strain evidence="12">NAU3</strain>
        <tissue evidence="12">Gut</tissue>
    </source>
</reference>
<dbReference type="InterPro" id="IPR012340">
    <property type="entry name" value="NA-bd_OB-fold"/>
</dbReference>
<feature type="region of interest" description="Disordered" evidence="9">
    <location>
        <begin position="1530"/>
        <end position="1617"/>
    </location>
</feature>
<keyword evidence="6" id="KW-0862">Zinc</keyword>
<feature type="compositionally biased region" description="Polar residues" evidence="9">
    <location>
        <begin position="1420"/>
        <end position="1449"/>
    </location>
</feature>
<gene>
    <name evidence="12" type="ORF">BLNAU_15577</name>
</gene>
<feature type="region of interest" description="Disordered" evidence="9">
    <location>
        <begin position="106"/>
        <end position="169"/>
    </location>
</feature>
<dbReference type="CDD" id="cd04476">
    <property type="entry name" value="RPA1_DBD_C"/>
    <property type="match status" value="1"/>
</dbReference>
<evidence type="ECO:0000256" key="5">
    <source>
        <dbReference type="ARBA" id="ARBA00022771"/>
    </source>
</evidence>
<evidence type="ECO:0000313" key="13">
    <source>
        <dbReference type="Proteomes" id="UP001281761"/>
    </source>
</evidence>
<keyword evidence="4" id="KW-0547">Nucleotide-binding</keyword>
<dbReference type="PANTHER" id="PTHR12241">
    <property type="entry name" value="TUBULIN POLYGLUTAMYLASE"/>
    <property type="match status" value="1"/>
</dbReference>
<keyword evidence="5" id="KW-0863">Zinc-finger</keyword>
<feature type="compositionally biased region" description="Basic and acidic residues" evidence="9">
    <location>
        <begin position="1802"/>
        <end position="1814"/>
    </location>
</feature>
<feature type="region of interest" description="Disordered" evidence="9">
    <location>
        <begin position="1675"/>
        <end position="1719"/>
    </location>
</feature>
<feature type="region of interest" description="Disordered" evidence="9">
    <location>
        <begin position="1731"/>
        <end position="1814"/>
    </location>
</feature>
<dbReference type="PANTHER" id="PTHR12241:SF147">
    <property type="entry name" value="TUBULIN POLYGLUTAMYLASE TTLL7"/>
    <property type="match status" value="1"/>
</dbReference>
<feature type="compositionally biased region" description="Low complexity" evidence="9">
    <location>
        <begin position="141"/>
        <end position="159"/>
    </location>
</feature>
<keyword evidence="2" id="KW-0436">Ligase</keyword>
<sequence>MHPLITQHAISSIANQLKVSSPVVQIVGKIPAQSSGNLIPIKTYISDTEDVLPCHISVEGNESVFPSLYRFCLISIDGISVEQINSKLTIIVNQVKFVPSEVNSKLGNPHNFGKAPSKPDHPSTANMEEVSTMQKQAHSLPDQSHQYQQRQQPPQNTAPTGRVIDSDYHQLPMTPDGTVQTQPISSLTVYSHHSWCIKARVTIKSAVREYTARDHESKGQIQSCDLLDEDGGETRIVFFNDMVDKLGSKMEKGKIYFIHRGSIRVPTNKRFCRFDIEITAGSDTVIVPYHSTPNSGGRASDGSALPDDDGMIAAIKWDFIPTLAMLEPYPADSWCDVCGIVCQIGEVTSITTKFKSQLQKRSLWICDDSMHKLEVTFWGDQATGPESITNQISSQSGDVLSIKSVRVGEFNGKNVSVGNQTIIEVNDTTNERVRQLKQWWTTEGSLFQDKLEPVKGKGTGQFSGQAVPRTIIKRAKDDGAGSDPDRVDLFSIVAAPVYFQRQNLIYLACPTEKCGKKLADGKTCPVCGEQPRGIMKYIVNLNVSDATDSLWINLFSNQAEILIGMTAEALSELQRRSETEYNAKLDSVLFENREWKVRARLDTYNDQRRRKEDRPEAAYLRKIDSDAYCEGESSCETDETQDRKKRPRTPEQIRTAFPSIKYRKKVYVNLSCCKYSVHQDVLNSLGWVETEDEDNWNLFWMDTSVGTDRLKRLRSYQKINHFPGMSEITRKDNLARNMNKLKQQYPKDYQFVPQSWILPHDYFALEQYILANSKCRTLIVKPDASCQGRGIFLTRRLSDLSPNDDCVVQQYLTNPHLINGLKYDLRLYVLVASSNPLRMYLHKKGIIRFATVPFEKPTDDNMDNTFMHLTNYAVNKNNTSYVQAHGDNAASGSKWSHQHYRKYLREEEGVDDEELWKKIEAVCVKTVIGISSILTHTYRLCTPQDSVTQRTSMCFEVLGFDVMIDKHFEPHLIEVNHSPSFTCDTKLDYDVKFSVVKDTMVLINPNGKDRVESLRHEKDKMISRLYRKTFTHKNQPQFQRNRSPNSLPSPKQAQQGFSAPVDPTHDQYTPDFTQFDEWALSHLGGYICIYPIPEFAEFSRFVLSPDHFFGVETISSKTRKDLVLKTQAEKERERGRIRALMFKRDEQAKETREARMRKKDEALLATKQTSINHPPIPLPKQPQRNPTNPISNTTAPAALNPEPEPELKLPSPPCLPVHTNTPSVAEEREVDQPINPISPRRPAEQHPLLLPSVNRRPVTTTDSARQKGKREVWRKEGDSQKEGNIDRSNQHHHSRSNSLQLHSSQHVSGGRVQYQIIQQLPLPVLTDFGFVEMGEDGEERGRRRHSFSVGGGSHPIPGSTESSGSRKGTSAFRQRVRKTMKKREEEIDMSGVMREWSDMQELIKRGEKRKNSFKLEAKPESNQNEEQVQETSKNDTQGSLPTADTTSKPSNKKSTEEDRQDFQFGLQEHSHIAPSSVSNSDKTTQNQAPAIAHASSLTQLQLPTPFDPSPFLSLQSPSNNVLSPCVLTSIPLLSPGINQPQSTTTQKSEEKETEVERKADGERKGEKEKKDAPSRRPHTLTILPTSIPSSRLTRTTGSTIRKPKPRQETNSSPLFHYPPSISLPVSFSTAGGMANPNASSVESPLSTLSPDTHSKTILPFPAGPAPSISPLLSSFSSSGPHHSFSTQNLSSSQPPLLPPFSNHRSLHKTLPAYPKRDTSPQFISFSRGNHESSATFHRDPTQHSRSSFSWKHNHLSVPHSDPGLVPTGRATMERAKYRRMPKREPGAQPHFLPSAPRPKKLAGSEKHSQNDFSV</sequence>
<comment type="caution">
    <text evidence="12">The sequence shown here is derived from an EMBL/GenBank/DDBJ whole genome shotgun (WGS) entry which is preliminary data.</text>
</comment>
<dbReference type="SUPFAM" id="SSF50249">
    <property type="entry name" value="Nucleic acid-binding proteins"/>
    <property type="match status" value="3"/>
</dbReference>
<feature type="compositionally biased region" description="Polar residues" evidence="9">
    <location>
        <begin position="1182"/>
        <end position="1194"/>
    </location>
</feature>
<feature type="domain" description="Replication factor A C-terminal" evidence="10">
    <location>
        <begin position="490"/>
        <end position="612"/>
    </location>
</feature>
<dbReference type="Gene3D" id="3.30.470.20">
    <property type="entry name" value="ATP-grasp fold, B domain"/>
    <property type="match status" value="1"/>
</dbReference>
<evidence type="ECO:0000256" key="1">
    <source>
        <dbReference type="ARBA" id="ARBA00005690"/>
    </source>
</evidence>
<dbReference type="Pfam" id="PF16900">
    <property type="entry name" value="REPA_OB_2"/>
    <property type="match status" value="1"/>
</dbReference>
<feature type="region of interest" description="Disordered" evidence="9">
    <location>
        <begin position="631"/>
        <end position="651"/>
    </location>
</feature>
<dbReference type="EMBL" id="JARBJD010000155">
    <property type="protein sequence ID" value="KAK2949489.1"/>
    <property type="molecule type" value="Genomic_DNA"/>
</dbReference>
<accession>A0ABQ9XCS8</accession>
<dbReference type="Proteomes" id="UP001281761">
    <property type="component" value="Unassembled WGS sequence"/>
</dbReference>
<feature type="compositionally biased region" description="Low complexity" evidence="9">
    <location>
        <begin position="1296"/>
        <end position="1306"/>
    </location>
</feature>
<evidence type="ECO:0000313" key="12">
    <source>
        <dbReference type="EMBL" id="KAK2949489.1"/>
    </source>
</evidence>
<evidence type="ECO:0000256" key="6">
    <source>
        <dbReference type="ARBA" id="ARBA00022833"/>
    </source>
</evidence>
<comment type="similarity">
    <text evidence="1">Belongs to the replication factor A protein 1 family.</text>
</comment>
<evidence type="ECO:0000256" key="8">
    <source>
        <dbReference type="ARBA" id="ARBA00023125"/>
    </source>
</evidence>
<dbReference type="SUPFAM" id="SSF56059">
    <property type="entry name" value="Glutathione synthetase ATP-binding domain-like"/>
    <property type="match status" value="1"/>
</dbReference>
<evidence type="ECO:0000256" key="3">
    <source>
        <dbReference type="ARBA" id="ARBA00022723"/>
    </source>
</evidence>
<organism evidence="12 13">
    <name type="scientific">Blattamonas nauphoetae</name>
    <dbReference type="NCBI Taxonomy" id="2049346"/>
    <lineage>
        <taxon>Eukaryota</taxon>
        <taxon>Metamonada</taxon>
        <taxon>Preaxostyla</taxon>
        <taxon>Oxymonadida</taxon>
        <taxon>Blattamonas</taxon>
    </lineage>
</organism>
<feature type="compositionally biased region" description="Basic and acidic residues" evidence="9">
    <location>
        <begin position="1269"/>
        <end position="1289"/>
    </location>
</feature>
<dbReference type="InterPro" id="IPR031657">
    <property type="entry name" value="REPA_OB_2"/>
</dbReference>
<evidence type="ECO:0000259" key="10">
    <source>
        <dbReference type="Pfam" id="PF08646"/>
    </source>
</evidence>
<keyword evidence="7" id="KW-0067">ATP-binding</keyword>
<feature type="region of interest" description="Disordered" evidence="9">
    <location>
        <begin position="1165"/>
        <end position="1306"/>
    </location>
</feature>
<dbReference type="InterPro" id="IPR013955">
    <property type="entry name" value="Rep_factor-A_C"/>
</dbReference>
<feature type="compositionally biased region" description="Polar residues" evidence="9">
    <location>
        <begin position="1582"/>
        <end position="1599"/>
    </location>
</feature>
<feature type="compositionally biased region" description="Polar residues" evidence="9">
    <location>
        <begin position="123"/>
        <end position="137"/>
    </location>
</feature>
<proteinExistence type="inferred from homology"/>
<feature type="region of interest" description="Disordered" evidence="9">
    <location>
        <begin position="1033"/>
        <end position="1065"/>
    </location>
</feature>
<dbReference type="InterPro" id="IPR004344">
    <property type="entry name" value="TTL/TTLL_fam"/>
</dbReference>
<feature type="compositionally biased region" description="Polar residues" evidence="9">
    <location>
        <begin position="1359"/>
        <end position="1372"/>
    </location>
</feature>
<name>A0ABQ9XCS8_9EUKA</name>
<keyword evidence="3" id="KW-0479">Metal-binding</keyword>
<evidence type="ECO:0000256" key="7">
    <source>
        <dbReference type="ARBA" id="ARBA00022840"/>
    </source>
</evidence>
<feature type="domain" description="Replication protein A OB" evidence="11">
    <location>
        <begin position="325"/>
        <end position="426"/>
    </location>
</feature>
<protein>
    <submittedName>
        <fullName evidence="12">Replication protein A 70 kDa DNA-binding subunit</fullName>
    </submittedName>
</protein>
<dbReference type="Gene3D" id="2.40.50.140">
    <property type="entry name" value="Nucleic acid-binding proteins"/>
    <property type="match status" value="3"/>
</dbReference>
<evidence type="ECO:0000256" key="9">
    <source>
        <dbReference type="SAM" id="MobiDB-lite"/>
    </source>
</evidence>
<dbReference type="InterPro" id="IPR047192">
    <property type="entry name" value="Euk_RPA1_DBD_C"/>
</dbReference>
<dbReference type="GO" id="GO:0003677">
    <property type="term" value="F:DNA binding"/>
    <property type="evidence" value="ECO:0007669"/>
    <property type="project" value="UniProtKB-KW"/>
</dbReference>
<feature type="compositionally biased region" description="Low complexity" evidence="9">
    <location>
        <begin position="1675"/>
        <end position="1694"/>
    </location>
</feature>
<dbReference type="Pfam" id="PF08646">
    <property type="entry name" value="Rep_fac-A_C"/>
    <property type="match status" value="1"/>
</dbReference>
<dbReference type="CDD" id="cd04475">
    <property type="entry name" value="RPA1_DBD_B"/>
    <property type="match status" value="1"/>
</dbReference>
<feature type="compositionally biased region" description="Basic and acidic residues" evidence="9">
    <location>
        <begin position="1407"/>
        <end position="1419"/>
    </location>
</feature>
<dbReference type="CDD" id="cd04474">
    <property type="entry name" value="RPA1_DBD_A"/>
    <property type="match status" value="1"/>
</dbReference>
<feature type="compositionally biased region" description="Polar residues" evidence="9">
    <location>
        <begin position="1473"/>
        <end position="1488"/>
    </location>
</feature>
<keyword evidence="8 12" id="KW-0238">DNA-binding</keyword>
<feature type="compositionally biased region" description="Basic and acidic residues" evidence="9">
    <location>
        <begin position="1547"/>
        <end position="1574"/>
    </location>
</feature>
<evidence type="ECO:0000256" key="2">
    <source>
        <dbReference type="ARBA" id="ARBA00022598"/>
    </source>
</evidence>
<feature type="region of interest" description="Disordered" evidence="9">
    <location>
        <begin position="1407"/>
        <end position="1511"/>
    </location>
</feature>
<dbReference type="Pfam" id="PF03133">
    <property type="entry name" value="TTL"/>
    <property type="match status" value="1"/>
</dbReference>
<evidence type="ECO:0000256" key="4">
    <source>
        <dbReference type="ARBA" id="ARBA00022741"/>
    </source>
</evidence>
<evidence type="ECO:0000259" key="11">
    <source>
        <dbReference type="Pfam" id="PF16900"/>
    </source>
</evidence>
<keyword evidence="13" id="KW-1185">Reference proteome</keyword>